<dbReference type="AlphaFoldDB" id="A0A0F5LCA9"/>
<accession>A0A0F5LCA9</accession>
<keyword evidence="11" id="KW-1185">Reference proteome</keyword>
<dbReference type="SUPFAM" id="SSF53155">
    <property type="entry name" value="Methylated DNA-protein cysteine methyltransferase domain"/>
    <property type="match status" value="1"/>
</dbReference>
<dbReference type="RefSeq" id="WP_046141901.1">
    <property type="nucleotide sequence ID" value="NZ_LAJG01000014.1"/>
</dbReference>
<sequence length="178" mass="18903">MFSTTFDTALGQFALVWTDRGIRRVFLPGNEAIALEYRLDILGAERGEPPRAVASVIDKIEDYADGESVDFAETALDLDGIPSFHRRCYDMLLTIPRGSTTTYGDMARQLGDIGLSRAVGQAMGANPVPLIIPCHRVVAAKGGAGGFSAPGGTATKRVMLALEGVNLGAPPGQMQFAF</sequence>
<name>A0A0F5LCA9_9HYPH</name>
<dbReference type="STRING" id="361041.VW35_04860"/>
<dbReference type="NCBIfam" id="TIGR00589">
    <property type="entry name" value="ogt"/>
    <property type="match status" value="1"/>
</dbReference>
<keyword evidence="6" id="KW-0227">DNA damage</keyword>
<evidence type="ECO:0000256" key="2">
    <source>
        <dbReference type="ARBA" id="ARBA00008711"/>
    </source>
</evidence>
<comment type="catalytic activity">
    <reaction evidence="8">
        <text>a 6-O-methyl-2'-deoxyguanosine in DNA + L-cysteinyl-[protein] = S-methyl-L-cysteinyl-[protein] + a 2'-deoxyguanosine in DNA</text>
        <dbReference type="Rhea" id="RHEA:24000"/>
        <dbReference type="Rhea" id="RHEA-COMP:10131"/>
        <dbReference type="Rhea" id="RHEA-COMP:10132"/>
        <dbReference type="Rhea" id="RHEA-COMP:11367"/>
        <dbReference type="Rhea" id="RHEA-COMP:11368"/>
        <dbReference type="ChEBI" id="CHEBI:29950"/>
        <dbReference type="ChEBI" id="CHEBI:82612"/>
        <dbReference type="ChEBI" id="CHEBI:85445"/>
        <dbReference type="ChEBI" id="CHEBI:85448"/>
        <dbReference type="EC" id="2.1.1.63"/>
    </reaction>
</comment>
<dbReference type="GO" id="GO:0032259">
    <property type="term" value="P:methylation"/>
    <property type="evidence" value="ECO:0007669"/>
    <property type="project" value="UniProtKB-KW"/>
</dbReference>
<dbReference type="InterPro" id="IPR001497">
    <property type="entry name" value="MethylDNA_cys_MeTrfase_AS"/>
</dbReference>
<evidence type="ECO:0000256" key="5">
    <source>
        <dbReference type="ARBA" id="ARBA00022679"/>
    </source>
</evidence>
<keyword evidence="4" id="KW-0489">Methyltransferase</keyword>
<dbReference type="Proteomes" id="UP000033514">
    <property type="component" value="Unassembled WGS sequence"/>
</dbReference>
<evidence type="ECO:0000313" key="11">
    <source>
        <dbReference type="Proteomes" id="UP000033514"/>
    </source>
</evidence>
<dbReference type="CDD" id="cd06445">
    <property type="entry name" value="ATase"/>
    <property type="match status" value="1"/>
</dbReference>
<evidence type="ECO:0000259" key="9">
    <source>
        <dbReference type="Pfam" id="PF01035"/>
    </source>
</evidence>
<dbReference type="InterPro" id="IPR036388">
    <property type="entry name" value="WH-like_DNA-bd_sf"/>
</dbReference>
<dbReference type="Pfam" id="PF01035">
    <property type="entry name" value="DNA_binding_1"/>
    <property type="match status" value="1"/>
</dbReference>
<dbReference type="InterPro" id="IPR036631">
    <property type="entry name" value="MGMT_N_sf"/>
</dbReference>
<dbReference type="PANTHER" id="PTHR10815">
    <property type="entry name" value="METHYLATED-DNA--PROTEIN-CYSTEINE METHYLTRANSFERASE"/>
    <property type="match status" value="1"/>
</dbReference>
<reference evidence="10 11" key="1">
    <citation type="submission" date="2015-03" db="EMBL/GenBank/DDBJ databases">
        <authorList>
            <person name="Hassan Y.I."/>
            <person name="Lepp D."/>
            <person name="Zhou T."/>
        </authorList>
    </citation>
    <scope>NUCLEOTIDE SEQUENCE [LARGE SCALE GENOMIC DNA]</scope>
    <source>
        <strain evidence="10 11">GH2-10</strain>
    </source>
</reference>
<evidence type="ECO:0000256" key="8">
    <source>
        <dbReference type="ARBA" id="ARBA00049348"/>
    </source>
</evidence>
<dbReference type="FunFam" id="1.10.10.10:FF:000214">
    <property type="entry name" value="Methylated-DNA--protein-cysteine methyltransferase"/>
    <property type="match status" value="1"/>
</dbReference>
<organism evidence="10 11">
    <name type="scientific">Devosia soli</name>
    <dbReference type="NCBI Taxonomy" id="361041"/>
    <lineage>
        <taxon>Bacteria</taxon>
        <taxon>Pseudomonadati</taxon>
        <taxon>Pseudomonadota</taxon>
        <taxon>Alphaproteobacteria</taxon>
        <taxon>Hyphomicrobiales</taxon>
        <taxon>Devosiaceae</taxon>
        <taxon>Devosia</taxon>
    </lineage>
</organism>
<dbReference type="Gene3D" id="1.10.10.10">
    <property type="entry name" value="Winged helix-like DNA-binding domain superfamily/Winged helix DNA-binding domain"/>
    <property type="match status" value="1"/>
</dbReference>
<dbReference type="PANTHER" id="PTHR10815:SF5">
    <property type="entry name" value="METHYLATED-DNA--PROTEIN-CYSTEINE METHYLTRANSFERASE"/>
    <property type="match status" value="1"/>
</dbReference>
<dbReference type="PATRIC" id="fig|361041.3.peg.278"/>
<protein>
    <recommendedName>
        <fullName evidence="3">methylated-DNA--[protein]-cysteine S-methyltransferase</fullName>
        <ecNumber evidence="3">2.1.1.63</ecNumber>
    </recommendedName>
</protein>
<evidence type="ECO:0000313" key="10">
    <source>
        <dbReference type="EMBL" id="KKB79829.1"/>
    </source>
</evidence>
<dbReference type="OrthoDB" id="9802228at2"/>
<dbReference type="EMBL" id="LAJG01000014">
    <property type="protein sequence ID" value="KKB79829.1"/>
    <property type="molecule type" value="Genomic_DNA"/>
</dbReference>
<dbReference type="SUPFAM" id="SSF46767">
    <property type="entry name" value="Methylated DNA-protein cysteine methyltransferase, C-terminal domain"/>
    <property type="match status" value="1"/>
</dbReference>
<keyword evidence="7" id="KW-0234">DNA repair</keyword>
<comment type="catalytic activity">
    <reaction evidence="1">
        <text>a 4-O-methyl-thymidine in DNA + L-cysteinyl-[protein] = a thymidine in DNA + S-methyl-L-cysteinyl-[protein]</text>
        <dbReference type="Rhea" id="RHEA:53428"/>
        <dbReference type="Rhea" id="RHEA-COMP:10131"/>
        <dbReference type="Rhea" id="RHEA-COMP:10132"/>
        <dbReference type="Rhea" id="RHEA-COMP:13555"/>
        <dbReference type="Rhea" id="RHEA-COMP:13556"/>
        <dbReference type="ChEBI" id="CHEBI:29950"/>
        <dbReference type="ChEBI" id="CHEBI:82612"/>
        <dbReference type="ChEBI" id="CHEBI:137386"/>
        <dbReference type="ChEBI" id="CHEBI:137387"/>
        <dbReference type="EC" id="2.1.1.63"/>
    </reaction>
</comment>
<dbReference type="InterPro" id="IPR036217">
    <property type="entry name" value="MethylDNA_cys_MeTrfase_DNAb"/>
</dbReference>
<evidence type="ECO:0000256" key="3">
    <source>
        <dbReference type="ARBA" id="ARBA00011918"/>
    </source>
</evidence>
<dbReference type="GO" id="GO:0006281">
    <property type="term" value="P:DNA repair"/>
    <property type="evidence" value="ECO:0007669"/>
    <property type="project" value="UniProtKB-KW"/>
</dbReference>
<dbReference type="EC" id="2.1.1.63" evidence="3"/>
<evidence type="ECO:0000256" key="7">
    <source>
        <dbReference type="ARBA" id="ARBA00023204"/>
    </source>
</evidence>
<evidence type="ECO:0000256" key="1">
    <source>
        <dbReference type="ARBA" id="ARBA00001286"/>
    </source>
</evidence>
<evidence type="ECO:0000256" key="6">
    <source>
        <dbReference type="ARBA" id="ARBA00022763"/>
    </source>
</evidence>
<feature type="domain" description="Methylated-DNA-[protein]-cysteine S-methyltransferase DNA binding" evidence="9">
    <location>
        <begin position="84"/>
        <end position="165"/>
    </location>
</feature>
<keyword evidence="5" id="KW-0808">Transferase</keyword>
<comment type="similarity">
    <text evidence="2">Belongs to the MGMT family.</text>
</comment>
<comment type="caution">
    <text evidence="10">The sequence shown here is derived from an EMBL/GenBank/DDBJ whole genome shotgun (WGS) entry which is preliminary data.</text>
</comment>
<proteinExistence type="inferred from homology"/>
<dbReference type="PROSITE" id="PS00374">
    <property type="entry name" value="MGMT"/>
    <property type="match status" value="1"/>
</dbReference>
<gene>
    <name evidence="10" type="ORF">VW35_04860</name>
</gene>
<evidence type="ECO:0000256" key="4">
    <source>
        <dbReference type="ARBA" id="ARBA00022603"/>
    </source>
</evidence>
<dbReference type="GO" id="GO:0003908">
    <property type="term" value="F:methylated-DNA-[protein]-cysteine S-methyltransferase activity"/>
    <property type="evidence" value="ECO:0007669"/>
    <property type="project" value="UniProtKB-EC"/>
</dbReference>
<dbReference type="InterPro" id="IPR014048">
    <property type="entry name" value="MethylDNA_cys_MeTrfase_DNA-bd"/>
</dbReference>